<protein>
    <submittedName>
        <fullName evidence="1">Uncharacterized protein</fullName>
    </submittedName>
</protein>
<organism evidence="1">
    <name type="scientific">marine sediment metagenome</name>
    <dbReference type="NCBI Taxonomy" id="412755"/>
    <lineage>
        <taxon>unclassified sequences</taxon>
        <taxon>metagenomes</taxon>
        <taxon>ecological metagenomes</taxon>
    </lineage>
</organism>
<reference evidence="1" key="1">
    <citation type="journal article" date="2014" name="Front. Microbiol.">
        <title>High frequency of phylogenetically diverse reductive dehalogenase-homologous genes in deep subseafloor sedimentary metagenomes.</title>
        <authorList>
            <person name="Kawai M."/>
            <person name="Futagami T."/>
            <person name="Toyoda A."/>
            <person name="Takaki Y."/>
            <person name="Nishi S."/>
            <person name="Hori S."/>
            <person name="Arai W."/>
            <person name="Tsubouchi T."/>
            <person name="Morono Y."/>
            <person name="Uchiyama I."/>
            <person name="Ito T."/>
            <person name="Fujiyama A."/>
            <person name="Inagaki F."/>
            <person name="Takami H."/>
        </authorList>
    </citation>
    <scope>NUCLEOTIDE SEQUENCE</scope>
    <source>
        <strain evidence="1">Expedition CK06-06</strain>
    </source>
</reference>
<evidence type="ECO:0000313" key="1">
    <source>
        <dbReference type="EMBL" id="GAI21253.1"/>
    </source>
</evidence>
<comment type="caution">
    <text evidence="1">The sequence shown here is derived from an EMBL/GenBank/DDBJ whole genome shotgun (WGS) entry which is preliminary data.</text>
</comment>
<proteinExistence type="predicted"/>
<accession>X1LQ62</accession>
<sequence length="196" mass="23203">MSDDIWKSWERFLKPENLKANLIILSLFITSYEILKDSIIARIRNFYTNGFNEKGWIIDKEYQTKVKSLNKSLLYASLEWLKNMKAIDDNDIEEFNEIKKCRNELAHEIVNFITKGSTINPLPLFPKMINLLDKIEKWWILNVEIELNPNLNDKEIDEKGIVPGPIIMLRVLMDIALGNEKESRFYYNGFREQEKN</sequence>
<gene>
    <name evidence="1" type="ORF">S06H3_25411</name>
</gene>
<dbReference type="EMBL" id="BARV01014624">
    <property type="protein sequence ID" value="GAI21253.1"/>
    <property type="molecule type" value="Genomic_DNA"/>
</dbReference>
<dbReference type="AlphaFoldDB" id="X1LQ62"/>
<name>X1LQ62_9ZZZZ</name>